<dbReference type="Proteomes" id="UP000292665">
    <property type="component" value="Unassembled WGS sequence"/>
</dbReference>
<reference evidence="1 2" key="1">
    <citation type="journal article" date="2019" name="Science, e1252229">
        <title>Invertible promoters mediate bacterial phase variation, antibiotic resistance, and host adaptation in the gut.</title>
        <authorList>
            <person name="Jiang X."/>
            <person name="Hall A.B."/>
            <person name="Arthur T.D."/>
            <person name="Plichta D.R."/>
            <person name="Covington C.T."/>
            <person name="Poyet M."/>
            <person name="Crothers J."/>
            <person name="Moses P.L."/>
            <person name="Tolonen A.C."/>
            <person name="Vlamakis H."/>
            <person name="Alm E.J."/>
            <person name="Xavier R.J."/>
        </authorList>
    </citation>
    <scope>NUCLEOTIDE SEQUENCE [LARGE SCALE GENOMIC DNA]</scope>
    <source>
        <strain evidence="2">aa_0143</strain>
    </source>
</reference>
<organism evidence="1 2">
    <name type="scientific">[Ruminococcus] torques</name>
    <dbReference type="NCBI Taxonomy" id="33039"/>
    <lineage>
        <taxon>Bacteria</taxon>
        <taxon>Bacillati</taxon>
        <taxon>Bacillota</taxon>
        <taxon>Clostridia</taxon>
        <taxon>Lachnospirales</taxon>
        <taxon>Lachnospiraceae</taxon>
        <taxon>Mediterraneibacter</taxon>
    </lineage>
</organism>
<comment type="caution">
    <text evidence="1">The sequence shown here is derived from an EMBL/GenBank/DDBJ whole genome shotgun (WGS) entry which is preliminary data.</text>
</comment>
<dbReference type="EMBL" id="RCYR01000002">
    <property type="protein sequence ID" value="RYS81709.1"/>
    <property type="molecule type" value="Genomic_DNA"/>
</dbReference>
<evidence type="ECO:0000313" key="2">
    <source>
        <dbReference type="Proteomes" id="UP000292665"/>
    </source>
</evidence>
<protein>
    <submittedName>
        <fullName evidence="1">Uncharacterized protein</fullName>
    </submittedName>
</protein>
<proteinExistence type="predicted"/>
<sequence length="60" mass="7115">MCLADTKRASQAKLRLEKPHKIKVFCTYLRIYLLLLLLQQKQETLILSHFFQQNVGIIKK</sequence>
<evidence type="ECO:0000313" key="1">
    <source>
        <dbReference type="EMBL" id="RYS81709.1"/>
    </source>
</evidence>
<gene>
    <name evidence="1" type="ORF">EAI93_02395</name>
</gene>
<name>A0A4Q5CAU3_9FIRM</name>
<dbReference type="AlphaFoldDB" id="A0A4Q5CAU3"/>
<accession>A0A4Q5CAU3</accession>